<name>A0ABP8ECW5_9FLAO</name>
<proteinExistence type="predicted"/>
<gene>
    <name evidence="2" type="ORF">GCM10022257_20630</name>
</gene>
<organism evidence="2 3">
    <name type="scientific">Hyunsoonleella aestuarii</name>
    <dbReference type="NCBI Taxonomy" id="912802"/>
    <lineage>
        <taxon>Bacteria</taxon>
        <taxon>Pseudomonadati</taxon>
        <taxon>Bacteroidota</taxon>
        <taxon>Flavobacteriia</taxon>
        <taxon>Flavobacteriales</taxon>
        <taxon>Flavobacteriaceae</taxon>
    </lineage>
</organism>
<accession>A0ABP8ECW5</accession>
<keyword evidence="3" id="KW-1185">Reference proteome</keyword>
<evidence type="ECO:0000259" key="1">
    <source>
        <dbReference type="PROSITE" id="PS50846"/>
    </source>
</evidence>
<evidence type="ECO:0000313" key="2">
    <source>
        <dbReference type="EMBL" id="GAA4269962.1"/>
    </source>
</evidence>
<sequence length="89" mass="9861">MRAQLHIQNLKCGGCKATIINRLSVIKHISGVDLDLDNETVSFDYDTSHDLEKAKHVLSAIGYPIIGSDNKLYTKVKSYLSCAIGRIKN</sequence>
<comment type="caution">
    <text evidence="2">The sequence shown here is derived from an EMBL/GenBank/DDBJ whole genome shotgun (WGS) entry which is preliminary data.</text>
</comment>
<feature type="domain" description="HMA" evidence="1">
    <location>
        <begin position="1"/>
        <end position="66"/>
    </location>
</feature>
<evidence type="ECO:0000313" key="3">
    <source>
        <dbReference type="Proteomes" id="UP001500027"/>
    </source>
</evidence>
<dbReference type="EMBL" id="BAABAV010000002">
    <property type="protein sequence ID" value="GAA4269962.1"/>
    <property type="molecule type" value="Genomic_DNA"/>
</dbReference>
<dbReference type="Proteomes" id="UP001500027">
    <property type="component" value="Unassembled WGS sequence"/>
</dbReference>
<protein>
    <recommendedName>
        <fullName evidence="1">HMA domain-containing protein</fullName>
    </recommendedName>
</protein>
<dbReference type="RefSeq" id="WP_139002347.1">
    <property type="nucleotide sequence ID" value="NZ_BAABAV010000002.1"/>
</dbReference>
<dbReference type="Pfam" id="PF00403">
    <property type="entry name" value="HMA"/>
    <property type="match status" value="1"/>
</dbReference>
<dbReference type="Gene3D" id="3.30.70.100">
    <property type="match status" value="1"/>
</dbReference>
<dbReference type="SUPFAM" id="SSF55008">
    <property type="entry name" value="HMA, heavy metal-associated domain"/>
    <property type="match status" value="1"/>
</dbReference>
<reference evidence="3" key="1">
    <citation type="journal article" date="2019" name="Int. J. Syst. Evol. Microbiol.">
        <title>The Global Catalogue of Microorganisms (GCM) 10K type strain sequencing project: providing services to taxonomists for standard genome sequencing and annotation.</title>
        <authorList>
            <consortium name="The Broad Institute Genomics Platform"/>
            <consortium name="The Broad Institute Genome Sequencing Center for Infectious Disease"/>
            <person name="Wu L."/>
            <person name="Ma J."/>
        </authorList>
    </citation>
    <scope>NUCLEOTIDE SEQUENCE [LARGE SCALE GENOMIC DNA]</scope>
    <source>
        <strain evidence="3">JCM 17452</strain>
    </source>
</reference>
<dbReference type="PROSITE" id="PS50846">
    <property type="entry name" value="HMA_2"/>
    <property type="match status" value="1"/>
</dbReference>
<dbReference type="InterPro" id="IPR006121">
    <property type="entry name" value="HMA_dom"/>
</dbReference>
<dbReference type="InterPro" id="IPR036163">
    <property type="entry name" value="HMA_dom_sf"/>
</dbReference>